<dbReference type="InterPro" id="IPR036465">
    <property type="entry name" value="vWFA_dom_sf"/>
</dbReference>
<gene>
    <name evidence="3" type="ORF">LCGC14_2218760</name>
</gene>
<organism evidence="3">
    <name type="scientific">marine sediment metagenome</name>
    <dbReference type="NCBI Taxonomy" id="412755"/>
    <lineage>
        <taxon>unclassified sequences</taxon>
        <taxon>metagenomes</taxon>
        <taxon>ecological metagenomes</taxon>
    </lineage>
</organism>
<evidence type="ECO:0000256" key="1">
    <source>
        <dbReference type="SAM" id="MobiDB-lite"/>
    </source>
</evidence>
<dbReference type="InterPro" id="IPR002881">
    <property type="entry name" value="DUF58"/>
</dbReference>
<feature type="region of interest" description="Disordered" evidence="1">
    <location>
        <begin position="1"/>
        <end position="36"/>
    </location>
</feature>
<dbReference type="PANTHER" id="PTHR33608:SF7">
    <property type="entry name" value="DUF58 DOMAIN-CONTAINING PROTEIN"/>
    <property type="match status" value="1"/>
</dbReference>
<evidence type="ECO:0000259" key="2">
    <source>
        <dbReference type="Pfam" id="PF01882"/>
    </source>
</evidence>
<protein>
    <recommendedName>
        <fullName evidence="2">DUF58 domain-containing protein</fullName>
    </recommendedName>
</protein>
<dbReference type="Pfam" id="PF01882">
    <property type="entry name" value="DUF58"/>
    <property type="match status" value="1"/>
</dbReference>
<comment type="caution">
    <text evidence="3">The sequence shown here is derived from an EMBL/GenBank/DDBJ whole genome shotgun (WGS) entry which is preliminary data.</text>
</comment>
<evidence type="ECO:0000313" key="3">
    <source>
        <dbReference type="EMBL" id="KKL59097.1"/>
    </source>
</evidence>
<feature type="domain" description="DUF58" evidence="2">
    <location>
        <begin position="86"/>
        <end position="295"/>
    </location>
</feature>
<dbReference type="EMBL" id="LAZR01029602">
    <property type="protein sequence ID" value="KKL59097.1"/>
    <property type="molecule type" value="Genomic_DNA"/>
</dbReference>
<sequence>MARDHSKPPPKATPLEALQQVQPSPPPAEARASGADAPAGLNRKYLRVNDLRRLRNLFFSGRRVVEGQYAGRHASPMRGHSVEFSDYRVYMPGDEIADVDWKIYGRSDKLFIKLFEHQSDMTVSLLVDGSASMAYAGLDGEYSKYDHACMMAAAVAFLTTRQQDKVSFGLSQNGLVQFHRPHRSFGHLMGILDAMENTSLGGKAGLPDALRKMASQIGHRGLLIVFSDLLDDPQGIFKGLSVFTHRGSEVILFHILHADELSLPDVHESVFVDSETLGRVSMNVEDIRPAYEKKLSRFIHTWSSACRGRGIDYKLISTATHYREALEDYLFQRASMA</sequence>
<accession>A0A0F9G758</accession>
<proteinExistence type="predicted"/>
<dbReference type="AlphaFoldDB" id="A0A0F9G758"/>
<dbReference type="PANTHER" id="PTHR33608">
    <property type="entry name" value="BLL2464 PROTEIN"/>
    <property type="match status" value="1"/>
</dbReference>
<name>A0A0F9G758_9ZZZZ</name>
<reference evidence="3" key="1">
    <citation type="journal article" date="2015" name="Nature">
        <title>Complex archaea that bridge the gap between prokaryotes and eukaryotes.</title>
        <authorList>
            <person name="Spang A."/>
            <person name="Saw J.H."/>
            <person name="Jorgensen S.L."/>
            <person name="Zaremba-Niedzwiedzka K."/>
            <person name="Martijn J."/>
            <person name="Lind A.E."/>
            <person name="van Eijk R."/>
            <person name="Schleper C."/>
            <person name="Guy L."/>
            <person name="Ettema T.J."/>
        </authorList>
    </citation>
    <scope>NUCLEOTIDE SEQUENCE</scope>
</reference>
<dbReference type="SUPFAM" id="SSF53300">
    <property type="entry name" value="vWA-like"/>
    <property type="match status" value="1"/>
</dbReference>